<accession>A0A8H7VM04</accession>
<evidence type="ECO:0000313" key="5">
    <source>
        <dbReference type="Proteomes" id="UP000646827"/>
    </source>
</evidence>
<feature type="compositionally biased region" description="Low complexity" evidence="1">
    <location>
        <begin position="59"/>
        <end position="72"/>
    </location>
</feature>
<dbReference type="Proteomes" id="UP000646827">
    <property type="component" value="Unassembled WGS sequence"/>
</dbReference>
<feature type="region of interest" description="Disordered" evidence="1">
    <location>
        <begin position="47"/>
        <end position="80"/>
    </location>
</feature>
<dbReference type="InterPro" id="IPR056124">
    <property type="entry name" value="DUF7707"/>
</dbReference>
<keyword evidence="5" id="KW-1185">Reference proteome</keyword>
<feature type="signal peptide" evidence="2">
    <location>
        <begin position="1"/>
        <end position="21"/>
    </location>
</feature>
<gene>
    <name evidence="4" type="ORF">INT45_013208</name>
</gene>
<dbReference type="OrthoDB" id="1708823at2759"/>
<evidence type="ECO:0000256" key="1">
    <source>
        <dbReference type="SAM" id="MobiDB-lite"/>
    </source>
</evidence>
<comment type="caution">
    <text evidence="4">The sequence shown here is derived from an EMBL/GenBank/DDBJ whole genome shotgun (WGS) entry which is preliminary data.</text>
</comment>
<evidence type="ECO:0000259" key="3">
    <source>
        <dbReference type="Pfam" id="PF24808"/>
    </source>
</evidence>
<evidence type="ECO:0000313" key="4">
    <source>
        <dbReference type="EMBL" id="KAG2219549.1"/>
    </source>
</evidence>
<keyword evidence="2" id="KW-0732">Signal</keyword>
<protein>
    <recommendedName>
        <fullName evidence="3">DUF7707 domain-containing protein</fullName>
    </recommendedName>
</protein>
<evidence type="ECO:0000256" key="2">
    <source>
        <dbReference type="SAM" id="SignalP"/>
    </source>
</evidence>
<proteinExistence type="predicted"/>
<feature type="domain" description="DUF7707" evidence="3">
    <location>
        <begin position="91"/>
        <end position="174"/>
    </location>
</feature>
<sequence length="241" mass="26179">MKCVISLNAIILFLLINVTHAQQQEDQNTAPDIVDVTLSPANSISSGGTSNTIFDDNDSLNNSATTSANESNPHSSPAVGLPIDSRWSILQLSDADRDAVCKQQVDFCANECGGSNITSSNFCNQTTMAWNCSCRNKVPDSPPYQWPVTLAECTGREQKCQAKCTNQSTQQLCIEGCAKYFRCNRPGGPQSQLQVMDPNMTPKYDDPTSNATVLTCLSYDNNVFLLSPFLLAIFVAVVMCV</sequence>
<dbReference type="AlphaFoldDB" id="A0A8H7VM04"/>
<name>A0A8H7VM04_9FUNG</name>
<dbReference type="Pfam" id="PF24808">
    <property type="entry name" value="DUF7707"/>
    <property type="match status" value="1"/>
</dbReference>
<feature type="chain" id="PRO_5034187294" description="DUF7707 domain-containing protein" evidence="2">
    <location>
        <begin position="22"/>
        <end position="241"/>
    </location>
</feature>
<dbReference type="EMBL" id="JAEPRB010000174">
    <property type="protein sequence ID" value="KAG2219549.1"/>
    <property type="molecule type" value="Genomic_DNA"/>
</dbReference>
<organism evidence="4 5">
    <name type="scientific">Circinella minor</name>
    <dbReference type="NCBI Taxonomy" id="1195481"/>
    <lineage>
        <taxon>Eukaryota</taxon>
        <taxon>Fungi</taxon>
        <taxon>Fungi incertae sedis</taxon>
        <taxon>Mucoromycota</taxon>
        <taxon>Mucoromycotina</taxon>
        <taxon>Mucoromycetes</taxon>
        <taxon>Mucorales</taxon>
        <taxon>Lichtheimiaceae</taxon>
        <taxon>Circinella</taxon>
    </lineage>
</organism>
<reference evidence="4 5" key="1">
    <citation type="submission" date="2020-12" db="EMBL/GenBank/DDBJ databases">
        <title>Metabolic potential, ecology and presence of endohyphal bacteria is reflected in genomic diversity of Mucoromycotina.</title>
        <authorList>
            <person name="Muszewska A."/>
            <person name="Okrasinska A."/>
            <person name="Steczkiewicz K."/>
            <person name="Drgas O."/>
            <person name="Orlowska M."/>
            <person name="Perlinska-Lenart U."/>
            <person name="Aleksandrzak-Piekarczyk T."/>
            <person name="Szatraj K."/>
            <person name="Zielenkiewicz U."/>
            <person name="Pilsyk S."/>
            <person name="Malc E."/>
            <person name="Mieczkowski P."/>
            <person name="Kruszewska J.S."/>
            <person name="Biernat P."/>
            <person name="Pawlowska J."/>
        </authorList>
    </citation>
    <scope>NUCLEOTIDE SEQUENCE [LARGE SCALE GENOMIC DNA]</scope>
    <source>
        <strain evidence="4 5">CBS 142.35</strain>
    </source>
</reference>